<dbReference type="Proteomes" id="UP001281410">
    <property type="component" value="Unassembled WGS sequence"/>
</dbReference>
<dbReference type="EMBL" id="JANJYJ010000009">
    <property type="protein sequence ID" value="KAK3189602.1"/>
    <property type="molecule type" value="Genomic_DNA"/>
</dbReference>
<evidence type="ECO:0000259" key="1">
    <source>
        <dbReference type="Pfam" id="PF00078"/>
    </source>
</evidence>
<dbReference type="Pfam" id="PF00078">
    <property type="entry name" value="RVT_1"/>
    <property type="match status" value="1"/>
</dbReference>
<dbReference type="PANTHER" id="PTHR46890:SF48">
    <property type="entry name" value="RNA-DIRECTED DNA POLYMERASE"/>
    <property type="match status" value="1"/>
</dbReference>
<name>A0AAD9ZS56_9ROSI</name>
<dbReference type="PANTHER" id="PTHR46890">
    <property type="entry name" value="NON-LTR RETROLELEMENT REVERSE TRANSCRIPTASE-LIKE PROTEIN-RELATED"/>
    <property type="match status" value="1"/>
</dbReference>
<evidence type="ECO:0000313" key="2">
    <source>
        <dbReference type="EMBL" id="KAK3189602.1"/>
    </source>
</evidence>
<protein>
    <recommendedName>
        <fullName evidence="1">Reverse transcriptase domain-containing protein</fullName>
    </recommendedName>
</protein>
<gene>
    <name evidence="2" type="ORF">Dsin_029163</name>
</gene>
<dbReference type="AlphaFoldDB" id="A0AAD9ZS56"/>
<sequence length="364" mass="41822">MVSNASKRRGGEFNKGSGRTFNNFILQAKVDIPMQGGDFTWSNNRIGGSWARLDRFLMSPIMLSWFPNLMQTGYPRTISNHSAITLGASKLEWGPRPFRIDNAWLEDKELMAEVKKKWVERKNRGSSNCILQTKLWVAKSNIKRWAVSKVKDVATIKDIEDRVAKECLWRHPQIRSLPVKKLTKSESESLEEKFRKEEVWVALTSCDGNKALEPDGFNLNFVKENWSVICDDFMLFMEDFHGDGSIVKDLNKTFIALIPKCVKPITMKDFRPISLVGSLYKILAKVLANSRRKVINSVLGETQMAFVKSRHILDSFVIVEEIIHHWRKSKGRGILIKLDFEKAYDSLAHTFLDDMLSDMGFGWK</sequence>
<feature type="domain" description="Reverse transcriptase" evidence="1">
    <location>
        <begin position="267"/>
        <end position="361"/>
    </location>
</feature>
<comment type="caution">
    <text evidence="2">The sequence shown here is derived from an EMBL/GenBank/DDBJ whole genome shotgun (WGS) entry which is preliminary data.</text>
</comment>
<dbReference type="InterPro" id="IPR000477">
    <property type="entry name" value="RT_dom"/>
</dbReference>
<dbReference type="Gene3D" id="3.60.10.10">
    <property type="entry name" value="Endonuclease/exonuclease/phosphatase"/>
    <property type="match status" value="1"/>
</dbReference>
<accession>A0AAD9ZS56</accession>
<dbReference type="CDD" id="cd01650">
    <property type="entry name" value="RT_nLTR_like"/>
    <property type="match status" value="1"/>
</dbReference>
<keyword evidence="3" id="KW-1185">Reference proteome</keyword>
<dbReference type="InterPro" id="IPR036691">
    <property type="entry name" value="Endo/exonu/phosph_ase_sf"/>
</dbReference>
<dbReference type="InterPro" id="IPR052343">
    <property type="entry name" value="Retrotransposon-Effector_Assoc"/>
</dbReference>
<dbReference type="SUPFAM" id="SSF56219">
    <property type="entry name" value="DNase I-like"/>
    <property type="match status" value="1"/>
</dbReference>
<proteinExistence type="predicted"/>
<organism evidence="2 3">
    <name type="scientific">Dipteronia sinensis</name>
    <dbReference type="NCBI Taxonomy" id="43782"/>
    <lineage>
        <taxon>Eukaryota</taxon>
        <taxon>Viridiplantae</taxon>
        <taxon>Streptophyta</taxon>
        <taxon>Embryophyta</taxon>
        <taxon>Tracheophyta</taxon>
        <taxon>Spermatophyta</taxon>
        <taxon>Magnoliopsida</taxon>
        <taxon>eudicotyledons</taxon>
        <taxon>Gunneridae</taxon>
        <taxon>Pentapetalae</taxon>
        <taxon>rosids</taxon>
        <taxon>malvids</taxon>
        <taxon>Sapindales</taxon>
        <taxon>Sapindaceae</taxon>
        <taxon>Hippocastanoideae</taxon>
        <taxon>Acereae</taxon>
        <taxon>Dipteronia</taxon>
    </lineage>
</organism>
<evidence type="ECO:0000313" key="3">
    <source>
        <dbReference type="Proteomes" id="UP001281410"/>
    </source>
</evidence>
<reference evidence="2" key="1">
    <citation type="journal article" date="2023" name="Plant J.">
        <title>Genome sequences and population genomics provide insights into the demographic history, inbreeding, and mutation load of two 'living fossil' tree species of Dipteronia.</title>
        <authorList>
            <person name="Feng Y."/>
            <person name="Comes H.P."/>
            <person name="Chen J."/>
            <person name="Zhu S."/>
            <person name="Lu R."/>
            <person name="Zhang X."/>
            <person name="Li P."/>
            <person name="Qiu J."/>
            <person name="Olsen K.M."/>
            <person name="Qiu Y."/>
        </authorList>
    </citation>
    <scope>NUCLEOTIDE SEQUENCE</scope>
    <source>
        <strain evidence="2">NBL</strain>
    </source>
</reference>